<reference evidence="4" key="1">
    <citation type="submission" date="2018-09" db="EMBL/GenBank/DDBJ databases">
        <title>Acidovorax cavernicola nov. sp. isolated from Gruta de las Maravillas (Aracena, Spain).</title>
        <authorList>
            <person name="Jurado V."/>
            <person name="Gutierrez-Patricio S."/>
            <person name="Gonzalez-Pimentel J.L."/>
            <person name="Miller A.Z."/>
            <person name="Laiz L."/>
            <person name="Saiz-Jimenez C."/>
        </authorList>
    </citation>
    <scope>NUCLEOTIDE SEQUENCE [LARGE SCALE GENOMIC DNA]</scope>
    <source>
        <strain evidence="4">1011MAR3C25</strain>
    </source>
</reference>
<accession>A0A418T8F5</accession>
<dbReference type="InterPro" id="IPR014710">
    <property type="entry name" value="RmlC-like_jellyroll"/>
</dbReference>
<dbReference type="EMBL" id="QZCG01000001">
    <property type="protein sequence ID" value="RJE89406.1"/>
    <property type="molecule type" value="Genomic_DNA"/>
</dbReference>
<dbReference type="AlphaFoldDB" id="A0A418T8F5"/>
<dbReference type="PANTHER" id="PTHR35848">
    <property type="entry name" value="OXALATE-BINDING PROTEIN"/>
    <property type="match status" value="1"/>
</dbReference>
<evidence type="ECO:0000313" key="3">
    <source>
        <dbReference type="EMBL" id="RJE89406.1"/>
    </source>
</evidence>
<organism evidence="3 4">
    <name type="scientific">Paracoccus onubensis</name>
    <dbReference type="NCBI Taxonomy" id="1675788"/>
    <lineage>
        <taxon>Bacteria</taxon>
        <taxon>Pseudomonadati</taxon>
        <taxon>Pseudomonadota</taxon>
        <taxon>Alphaproteobacteria</taxon>
        <taxon>Rhodobacterales</taxon>
        <taxon>Paracoccaceae</taxon>
        <taxon>Paracoccus</taxon>
    </lineage>
</organism>
<sequence>MDHGVTPAADALGGKAWTVVGQTYTPKLRSENAFIWHAVIPADTFVPPHIHPLQDEWIYVLEGHLEIEFGDEKHPAGPGDTVFMPKGVAHGIFNRSGKTASCTFGVAPTGRLFELFGRLDGVTDPQELVRISAEHDVDFLPPPG</sequence>
<dbReference type="GO" id="GO:0046872">
    <property type="term" value="F:metal ion binding"/>
    <property type="evidence" value="ECO:0007669"/>
    <property type="project" value="UniProtKB-KW"/>
</dbReference>
<protein>
    <submittedName>
        <fullName evidence="3">Cupin domain-containing protein</fullName>
    </submittedName>
</protein>
<evidence type="ECO:0000259" key="2">
    <source>
        <dbReference type="SMART" id="SM00835"/>
    </source>
</evidence>
<dbReference type="SMART" id="SM00835">
    <property type="entry name" value="Cupin_1"/>
    <property type="match status" value="1"/>
</dbReference>
<dbReference type="InterPro" id="IPR006045">
    <property type="entry name" value="Cupin_1"/>
</dbReference>
<evidence type="ECO:0000256" key="1">
    <source>
        <dbReference type="ARBA" id="ARBA00022723"/>
    </source>
</evidence>
<dbReference type="Gene3D" id="2.60.120.10">
    <property type="entry name" value="Jelly Rolls"/>
    <property type="match status" value="1"/>
</dbReference>
<dbReference type="CDD" id="cd02208">
    <property type="entry name" value="cupin_RmlC-like"/>
    <property type="match status" value="1"/>
</dbReference>
<dbReference type="SUPFAM" id="SSF51182">
    <property type="entry name" value="RmlC-like cupins"/>
    <property type="match status" value="1"/>
</dbReference>
<dbReference type="Proteomes" id="UP000284202">
    <property type="component" value="Unassembled WGS sequence"/>
</dbReference>
<evidence type="ECO:0000313" key="4">
    <source>
        <dbReference type="Proteomes" id="UP000284202"/>
    </source>
</evidence>
<dbReference type="InterPro" id="IPR013096">
    <property type="entry name" value="Cupin_2"/>
</dbReference>
<dbReference type="PANTHER" id="PTHR35848:SF6">
    <property type="entry name" value="CUPIN TYPE-2 DOMAIN-CONTAINING PROTEIN"/>
    <property type="match status" value="1"/>
</dbReference>
<name>A0A418T8F5_9RHOB</name>
<gene>
    <name evidence="3" type="ORF">D3P04_01890</name>
</gene>
<proteinExistence type="predicted"/>
<dbReference type="OrthoDB" id="9791637at2"/>
<comment type="caution">
    <text evidence="3">The sequence shown here is derived from an EMBL/GenBank/DDBJ whole genome shotgun (WGS) entry which is preliminary data.</text>
</comment>
<feature type="domain" description="Cupin type-1" evidence="2">
    <location>
        <begin position="3"/>
        <end position="130"/>
    </location>
</feature>
<dbReference type="Pfam" id="PF07883">
    <property type="entry name" value="Cupin_2"/>
    <property type="match status" value="1"/>
</dbReference>
<dbReference type="RefSeq" id="WP_119745319.1">
    <property type="nucleotide sequence ID" value="NZ_QZCG01000001.1"/>
</dbReference>
<keyword evidence="4" id="KW-1185">Reference proteome</keyword>
<dbReference type="InterPro" id="IPR051610">
    <property type="entry name" value="GPI/OXD"/>
</dbReference>
<keyword evidence="1" id="KW-0479">Metal-binding</keyword>
<dbReference type="InterPro" id="IPR011051">
    <property type="entry name" value="RmlC_Cupin_sf"/>
</dbReference>